<name>A0A059CN71_EUCGR</name>
<feature type="compositionally biased region" description="Basic and acidic residues" evidence="1">
    <location>
        <begin position="141"/>
        <end position="157"/>
    </location>
</feature>
<dbReference type="OMA" id="SDQWESE"/>
<evidence type="ECO:0000256" key="1">
    <source>
        <dbReference type="SAM" id="MobiDB-lite"/>
    </source>
</evidence>
<feature type="region of interest" description="Disordered" evidence="1">
    <location>
        <begin position="98"/>
        <end position="157"/>
    </location>
</feature>
<accession>A0A059CN71</accession>
<dbReference type="eggNOG" id="ENOG502S265">
    <property type="taxonomic scope" value="Eukaryota"/>
</dbReference>
<dbReference type="PANTHER" id="PTHR35461:SF3">
    <property type="entry name" value="OVATE DOMAIN-CONTAINING PROTEIN"/>
    <property type="match status" value="1"/>
</dbReference>
<dbReference type="InParanoid" id="A0A059CN71"/>
<feature type="compositionally biased region" description="Basic and acidic residues" evidence="1">
    <location>
        <begin position="98"/>
        <end position="107"/>
    </location>
</feature>
<dbReference type="EMBL" id="KK198755">
    <property type="protein sequence ID" value="KCW79689.1"/>
    <property type="molecule type" value="Genomic_DNA"/>
</dbReference>
<feature type="compositionally biased region" description="Basic and acidic residues" evidence="1">
    <location>
        <begin position="120"/>
        <end position="131"/>
    </location>
</feature>
<dbReference type="AlphaFoldDB" id="A0A059CN71"/>
<evidence type="ECO:0008006" key="3">
    <source>
        <dbReference type="Google" id="ProtNLM"/>
    </source>
</evidence>
<reference evidence="2" key="1">
    <citation type="submission" date="2013-07" db="EMBL/GenBank/DDBJ databases">
        <title>The genome of Eucalyptus grandis.</title>
        <authorList>
            <person name="Schmutz J."/>
            <person name="Hayes R."/>
            <person name="Myburg A."/>
            <person name="Tuskan G."/>
            <person name="Grattapaglia D."/>
            <person name="Rokhsar D.S."/>
        </authorList>
    </citation>
    <scope>NUCLEOTIDE SEQUENCE</scope>
    <source>
        <tissue evidence="2">Leaf extractions</tissue>
    </source>
</reference>
<sequence>MLLRNSLSNTRKFFQRTLKSFKSFISGGDYQKLPKTPNPFVNPYSNASGSTVYPPPSKDLDQFYADFTDRWDSNNGNHHKAKKGGKDRAATFMDTVQEKAHHEEHPPTKLSLSKPTTPSKNDHRERREFPGKKMVRSSSSYDKRREGSSRSKSVREARSGLIAQKLKELEKMDMSNIDHVLDIEEVLHYYSLLTCPAYVEIVDKFFTEMYSEFFGVLTPTAQVGQVRNR</sequence>
<dbReference type="STRING" id="71139.A0A059CN71"/>
<dbReference type="OrthoDB" id="1928787at2759"/>
<protein>
    <recommendedName>
        <fullName evidence="3">OVATE domain-containing protein</fullName>
    </recommendedName>
</protein>
<dbReference type="PANTHER" id="PTHR35461">
    <property type="entry name" value="BNAANNG14610D PROTEIN"/>
    <property type="match status" value="1"/>
</dbReference>
<dbReference type="KEGG" id="egr:104436600"/>
<proteinExistence type="predicted"/>
<organism evidence="2">
    <name type="scientific">Eucalyptus grandis</name>
    <name type="common">Flooded gum</name>
    <dbReference type="NCBI Taxonomy" id="71139"/>
    <lineage>
        <taxon>Eukaryota</taxon>
        <taxon>Viridiplantae</taxon>
        <taxon>Streptophyta</taxon>
        <taxon>Embryophyta</taxon>
        <taxon>Tracheophyta</taxon>
        <taxon>Spermatophyta</taxon>
        <taxon>Magnoliopsida</taxon>
        <taxon>eudicotyledons</taxon>
        <taxon>Gunneridae</taxon>
        <taxon>Pentapetalae</taxon>
        <taxon>rosids</taxon>
        <taxon>malvids</taxon>
        <taxon>Myrtales</taxon>
        <taxon>Myrtaceae</taxon>
        <taxon>Myrtoideae</taxon>
        <taxon>Eucalypteae</taxon>
        <taxon>Eucalyptus</taxon>
    </lineage>
</organism>
<evidence type="ECO:0000313" key="2">
    <source>
        <dbReference type="EMBL" id="KCW79689.1"/>
    </source>
</evidence>
<gene>
    <name evidence="2" type="ORF">EUGRSUZ_C01041</name>
</gene>
<feature type="compositionally biased region" description="Polar residues" evidence="1">
    <location>
        <begin position="110"/>
        <end position="119"/>
    </location>
</feature>
<dbReference type="Gramene" id="KCW79689">
    <property type="protein sequence ID" value="KCW79689"/>
    <property type="gene ID" value="EUGRSUZ_C01041"/>
</dbReference>